<feature type="transmembrane region" description="Helical" evidence="8">
    <location>
        <begin position="295"/>
        <end position="322"/>
    </location>
</feature>
<keyword evidence="5 8" id="KW-0812">Transmembrane</keyword>
<feature type="transmembrane region" description="Helical" evidence="8">
    <location>
        <begin position="161"/>
        <end position="181"/>
    </location>
</feature>
<dbReference type="PROSITE" id="PS00216">
    <property type="entry name" value="SUGAR_TRANSPORT_1"/>
    <property type="match status" value="1"/>
</dbReference>
<dbReference type="PROSITE" id="PS50850">
    <property type="entry name" value="MFS"/>
    <property type="match status" value="1"/>
</dbReference>
<organism evidence="10 11">
    <name type="scientific">Derxia gummosa DSM 723</name>
    <dbReference type="NCBI Taxonomy" id="1121388"/>
    <lineage>
        <taxon>Bacteria</taxon>
        <taxon>Pseudomonadati</taxon>
        <taxon>Pseudomonadota</taxon>
        <taxon>Betaproteobacteria</taxon>
        <taxon>Burkholderiales</taxon>
        <taxon>Alcaligenaceae</taxon>
        <taxon>Derxia</taxon>
    </lineage>
</organism>
<evidence type="ECO:0000256" key="3">
    <source>
        <dbReference type="ARBA" id="ARBA00022448"/>
    </source>
</evidence>
<feature type="transmembrane region" description="Helical" evidence="8">
    <location>
        <begin position="334"/>
        <end position="353"/>
    </location>
</feature>
<evidence type="ECO:0000256" key="8">
    <source>
        <dbReference type="SAM" id="Phobius"/>
    </source>
</evidence>
<dbReference type="GO" id="GO:0022857">
    <property type="term" value="F:transmembrane transporter activity"/>
    <property type="evidence" value="ECO:0007669"/>
    <property type="project" value="InterPro"/>
</dbReference>
<feature type="transmembrane region" description="Helical" evidence="8">
    <location>
        <begin position="73"/>
        <end position="92"/>
    </location>
</feature>
<feature type="transmembrane region" description="Helical" evidence="8">
    <location>
        <begin position="270"/>
        <end position="289"/>
    </location>
</feature>
<evidence type="ECO:0000256" key="6">
    <source>
        <dbReference type="ARBA" id="ARBA00022989"/>
    </source>
</evidence>
<feature type="transmembrane region" description="Helical" evidence="8">
    <location>
        <begin position="40"/>
        <end position="61"/>
    </location>
</feature>
<dbReference type="InterPro" id="IPR005829">
    <property type="entry name" value="Sugar_transporter_CS"/>
</dbReference>
<evidence type="ECO:0000256" key="4">
    <source>
        <dbReference type="ARBA" id="ARBA00022475"/>
    </source>
</evidence>
<evidence type="ECO:0000259" key="9">
    <source>
        <dbReference type="PROSITE" id="PS50850"/>
    </source>
</evidence>
<reference evidence="11" key="3">
    <citation type="submission" date="2025-08" db="UniProtKB">
        <authorList>
            <consortium name="RefSeq"/>
        </authorList>
    </citation>
    <scope>IDENTIFICATION</scope>
</reference>
<sequence>MSAPSPARWLFGLIGVFAFINVYSIQSVLPDLMRAFDASAPAVGATVGATVMAVALLSPLTGMVSDALGRKHFVAGSMLAVALPTIAIGFAQSLPQVVALRFAEGLFIPGITVVIVAYIGEELEHGRMTAAMGAYVAGCVLGGFLGRFLTGQITELAGWRAAFVALGLLNALGGVVVLKLLPASRRFVARRQVNVALRGLAGHARNGRLLAACAVGFCVLLCQVGVFTYVNLLLAGPPWGYGPAALANVFTIYLLGFMAAPLTNRLLGPLGYRGTLVLALGGGALGAVLTLIPDFLWVMVGLAFASTATFVAQTVAISFVAANVREGRSLASGLYNAVYYAGGTAGALLGGVLWRHFGWQGVIAMVLAAQAGGSLLAWTRWAPTRAPG</sequence>
<keyword evidence="6 8" id="KW-1133">Transmembrane helix</keyword>
<dbReference type="RefSeq" id="WP_169732543.1">
    <property type="nucleotide sequence ID" value="NZ_AXWS01000014.1"/>
</dbReference>
<reference evidence="11" key="2">
    <citation type="journal article" date="2016" name="Nat. Rev. Mol. Cell Biol.">
        <title>Understanding transport by the major facilitator superfamily (MFS): structures pave the way.</title>
        <authorList>
            <person name="Quistgaard E.M."/>
            <person name="Low C."/>
            <person name="Guettou F."/>
            <person name="Nordlund P."/>
        </authorList>
    </citation>
    <scope>NUCLEOTIDE SEQUENCE</scope>
</reference>
<comment type="subcellular location">
    <subcellularLocation>
        <location evidence="1">Cell membrane</location>
        <topology evidence="1">Multi-pass membrane protein</topology>
    </subcellularLocation>
</comment>
<feature type="transmembrane region" description="Helical" evidence="8">
    <location>
        <begin position="98"/>
        <end position="120"/>
    </location>
</feature>
<evidence type="ECO:0000313" key="10">
    <source>
        <dbReference type="Proteomes" id="UP000675920"/>
    </source>
</evidence>
<evidence type="ECO:0000256" key="2">
    <source>
        <dbReference type="ARBA" id="ARBA00008335"/>
    </source>
</evidence>
<accession>A0A8B6XCH6</accession>
<dbReference type="GO" id="GO:0005886">
    <property type="term" value="C:plasma membrane"/>
    <property type="evidence" value="ECO:0007669"/>
    <property type="project" value="UniProtKB-SubCell"/>
</dbReference>
<dbReference type="InterPro" id="IPR036259">
    <property type="entry name" value="MFS_trans_sf"/>
</dbReference>
<feature type="transmembrane region" description="Helical" evidence="8">
    <location>
        <begin position="359"/>
        <end position="378"/>
    </location>
</feature>
<dbReference type="AlphaFoldDB" id="A0A8B6XCH6"/>
<feature type="transmembrane region" description="Helical" evidence="8">
    <location>
        <begin position="244"/>
        <end position="263"/>
    </location>
</feature>
<evidence type="ECO:0000256" key="1">
    <source>
        <dbReference type="ARBA" id="ARBA00004651"/>
    </source>
</evidence>
<feature type="transmembrane region" description="Helical" evidence="8">
    <location>
        <begin position="132"/>
        <end position="149"/>
    </location>
</feature>
<dbReference type="PANTHER" id="PTHR43271:SF2">
    <property type="entry name" value="BLL2771 PROTEIN"/>
    <property type="match status" value="1"/>
</dbReference>
<proteinExistence type="inferred from homology"/>
<dbReference type="Proteomes" id="UP000675920">
    <property type="component" value="Unplaced"/>
</dbReference>
<evidence type="ECO:0000313" key="11">
    <source>
        <dbReference type="RefSeq" id="WP_169732543.1"/>
    </source>
</evidence>
<keyword evidence="7 8" id="KW-0472">Membrane</keyword>
<keyword evidence="4" id="KW-1003">Cell membrane</keyword>
<feature type="transmembrane region" description="Helical" evidence="8">
    <location>
        <begin position="209"/>
        <end position="232"/>
    </location>
</feature>
<name>A0A8B6XCH6_9BURK</name>
<feature type="domain" description="Major facilitator superfamily (MFS) profile" evidence="9">
    <location>
        <begin position="7"/>
        <end position="385"/>
    </location>
</feature>
<dbReference type="InterPro" id="IPR020846">
    <property type="entry name" value="MFS_dom"/>
</dbReference>
<dbReference type="Gene3D" id="1.20.1250.20">
    <property type="entry name" value="MFS general substrate transporter like domains"/>
    <property type="match status" value="1"/>
</dbReference>
<dbReference type="CDD" id="cd17324">
    <property type="entry name" value="MFS_NepI_like"/>
    <property type="match status" value="1"/>
</dbReference>
<reference evidence="11" key="1">
    <citation type="journal article" date="2015" name="Annu Rev Biophys">
        <title>Structural Biology of the Major Facilitator Superfamily Transporters.</title>
        <authorList>
            <person name="Yan N."/>
        </authorList>
    </citation>
    <scope>NUCLEOTIDE SEQUENCE</scope>
</reference>
<dbReference type="Pfam" id="PF07690">
    <property type="entry name" value="MFS_1"/>
    <property type="match status" value="1"/>
</dbReference>
<protein>
    <submittedName>
        <fullName evidence="11">MFS transporter</fullName>
    </submittedName>
</protein>
<keyword evidence="10" id="KW-1185">Reference proteome</keyword>
<comment type="similarity">
    <text evidence="2">Belongs to the major facilitator superfamily.</text>
</comment>
<dbReference type="SUPFAM" id="SSF103473">
    <property type="entry name" value="MFS general substrate transporter"/>
    <property type="match status" value="1"/>
</dbReference>
<dbReference type="PANTHER" id="PTHR43271">
    <property type="entry name" value="BLL2771 PROTEIN"/>
    <property type="match status" value="1"/>
</dbReference>
<keyword evidence="3" id="KW-0813">Transport</keyword>
<evidence type="ECO:0000256" key="7">
    <source>
        <dbReference type="ARBA" id="ARBA00023136"/>
    </source>
</evidence>
<dbReference type="InterPro" id="IPR011701">
    <property type="entry name" value="MFS"/>
</dbReference>
<evidence type="ECO:0000256" key="5">
    <source>
        <dbReference type="ARBA" id="ARBA00022692"/>
    </source>
</evidence>